<dbReference type="PROSITE" id="PS50294">
    <property type="entry name" value="WD_REPEATS_REGION"/>
    <property type="match status" value="4"/>
</dbReference>
<keyword evidence="5 11" id="KW-0853">WD repeat</keyword>
<evidence type="ECO:0000256" key="6">
    <source>
        <dbReference type="ARBA" id="ARBA00022737"/>
    </source>
</evidence>
<feature type="region of interest" description="Disordered" evidence="13">
    <location>
        <begin position="453"/>
        <end position="482"/>
    </location>
</feature>
<feature type="repeat" description="WD" evidence="11">
    <location>
        <begin position="69"/>
        <end position="103"/>
    </location>
</feature>
<evidence type="ECO:0000256" key="4">
    <source>
        <dbReference type="ARBA" id="ARBA00022491"/>
    </source>
</evidence>
<dbReference type="STRING" id="933852.A0A0C3B773"/>
<feature type="repeat" description="WD" evidence="11">
    <location>
        <begin position="187"/>
        <end position="218"/>
    </location>
</feature>
<name>A0A0C3B773_SERVB</name>
<dbReference type="HOGENOM" id="CLU_004372_3_0_1"/>
<dbReference type="InterPro" id="IPR019775">
    <property type="entry name" value="WD40_repeat_CS"/>
</dbReference>
<reference evidence="16 17" key="1">
    <citation type="submission" date="2014-04" db="EMBL/GenBank/DDBJ databases">
        <authorList>
            <consortium name="DOE Joint Genome Institute"/>
            <person name="Kuo A."/>
            <person name="Zuccaro A."/>
            <person name="Kohler A."/>
            <person name="Nagy L.G."/>
            <person name="Floudas D."/>
            <person name="Copeland A."/>
            <person name="Barry K.W."/>
            <person name="Cichocki N."/>
            <person name="Veneault-Fourrey C."/>
            <person name="LaButti K."/>
            <person name="Lindquist E.A."/>
            <person name="Lipzen A."/>
            <person name="Lundell T."/>
            <person name="Morin E."/>
            <person name="Murat C."/>
            <person name="Sun H."/>
            <person name="Tunlid A."/>
            <person name="Henrissat B."/>
            <person name="Grigoriev I.V."/>
            <person name="Hibbett D.S."/>
            <person name="Martin F."/>
            <person name="Nordberg H.P."/>
            <person name="Cantor M.N."/>
            <person name="Hua S.X."/>
        </authorList>
    </citation>
    <scope>NUCLEOTIDE SEQUENCE [LARGE SCALE GENOMIC DNA]</scope>
    <source>
        <strain evidence="16 17">MAFF 305830</strain>
    </source>
</reference>
<feature type="region of interest" description="Disordered" evidence="13">
    <location>
        <begin position="553"/>
        <end position="656"/>
    </location>
</feature>
<proteinExistence type="inferred from homology"/>
<comment type="subcellular location">
    <subcellularLocation>
        <location evidence="2 12">Nucleus</location>
    </subcellularLocation>
</comment>
<dbReference type="SUPFAM" id="SSF69322">
    <property type="entry name" value="Tricorn protease domain 2"/>
    <property type="match status" value="1"/>
</dbReference>
<dbReference type="GO" id="GO:0006338">
    <property type="term" value="P:chromatin remodeling"/>
    <property type="evidence" value="ECO:0007669"/>
    <property type="project" value="InterPro"/>
</dbReference>
<evidence type="ECO:0000256" key="13">
    <source>
        <dbReference type="SAM" id="MobiDB-lite"/>
    </source>
</evidence>
<dbReference type="AlphaFoldDB" id="A0A0C3B773"/>
<dbReference type="SUPFAM" id="SSF50978">
    <property type="entry name" value="WD40 repeat-like"/>
    <property type="match status" value="1"/>
</dbReference>
<dbReference type="GO" id="GO:0000417">
    <property type="term" value="C:HIR complex"/>
    <property type="evidence" value="ECO:0007669"/>
    <property type="project" value="TreeGrafter"/>
</dbReference>
<evidence type="ECO:0000256" key="8">
    <source>
        <dbReference type="ARBA" id="ARBA00023015"/>
    </source>
</evidence>
<accession>A0A0C3B773</accession>
<dbReference type="Pfam" id="PF24105">
    <property type="entry name" value="Beta-prop_CAF1B_HIR1"/>
    <property type="match status" value="1"/>
</dbReference>
<keyword evidence="7 12" id="KW-0156">Chromatin regulator</keyword>
<dbReference type="Proteomes" id="UP000054097">
    <property type="component" value="Unassembled WGS sequence"/>
</dbReference>
<protein>
    <recommendedName>
        <fullName evidence="12">Protein HIR</fullName>
    </recommendedName>
</protein>
<dbReference type="EMBL" id="KN824299">
    <property type="protein sequence ID" value="KIM27331.1"/>
    <property type="molecule type" value="Genomic_DNA"/>
</dbReference>
<feature type="compositionally biased region" description="Basic residues" evidence="13">
    <location>
        <begin position="593"/>
        <end position="604"/>
    </location>
</feature>
<evidence type="ECO:0000313" key="17">
    <source>
        <dbReference type="Proteomes" id="UP000054097"/>
    </source>
</evidence>
<feature type="repeat" description="WD" evidence="11">
    <location>
        <begin position="23"/>
        <end position="48"/>
    </location>
</feature>
<dbReference type="SMART" id="SM00320">
    <property type="entry name" value="WD40"/>
    <property type="match status" value="6"/>
</dbReference>
<dbReference type="InterPro" id="IPR031120">
    <property type="entry name" value="HIR1-like"/>
</dbReference>
<feature type="domain" description="CAF1B/HIR1 beta-propeller" evidence="15">
    <location>
        <begin position="18"/>
        <end position="412"/>
    </location>
</feature>
<comment type="similarity">
    <text evidence="3 12">Belongs to the WD repeat HIR1 family.</text>
</comment>
<feature type="region of interest" description="Disordered" evidence="13">
    <location>
        <begin position="313"/>
        <end position="339"/>
    </location>
</feature>
<dbReference type="InterPro" id="IPR036322">
    <property type="entry name" value="WD40_repeat_dom_sf"/>
</dbReference>
<dbReference type="PROSITE" id="PS00678">
    <property type="entry name" value="WD_REPEATS_1"/>
    <property type="match status" value="1"/>
</dbReference>
<evidence type="ECO:0000313" key="16">
    <source>
        <dbReference type="EMBL" id="KIM27331.1"/>
    </source>
</evidence>
<evidence type="ECO:0000256" key="1">
    <source>
        <dbReference type="ARBA" id="ARBA00002677"/>
    </source>
</evidence>
<sequence length="988" mass="106967">MRFTKPSWVAHYDQHDPHKRTTIFSVSVHPDGSRVATGGLDAKIRIWSTSPILSQKAEERGQHKSLSTLTMHTGPVLVVRWAASGKWLASGSDDTIVMIWDLDPCVLSLLNPSRQTKSSFVRNGGGKVWGTDDVNVEGWKALRRLTGHESDVVDCAWSPSDRYLASVGLDSKVFIWCGYTLECIRRLDGHQGFVKGVCWDPVGEYLATQSDDKTVKIWRSTDWRLETTISQPYETSPGSAFFNRLSWSPDASYICTSNAMNSNAVFVAAVIERESWNSNVSLVGHENTIQVAAYNPRLFRRDKTVALPSVSPIKRSTTNYNDSPSKNSQVNGSADGDEDAAEEAANVYSVVALGADDRSISIWRTTDPRPLVVAKEAFDRQILDLSWSADGKSIWACSADGSIAVLDFSDPEPNGMMGMGSRRKSEMDGVTTAEETKSYLNLFDFPWPPPLEANHMQSNGYQQNARSHYQRDSYSPQAHYGQSAYNMPHGGSHGGGSGMPPLVRPGYLTSPSSSMSVAGVAPPPINQAQKVTITKTGKKRIQPTFLGGGTGVITSSSGSMPPPPAVSSSNNMGMDGRMEWAPEGGRSSSSPTRHGHGSSSRHHAAPSLTYPPDYGYQIAPGARLPGSGEPRILSQPPNMSTSPRRQGSGMGGFGSSGHIPGLELPPLRTHVSAGIPGELVFEARNSDDSSVPTEIICAHGSLVLWTDFVPARVLSVVKTPIFYAASLDDSSLIVYTPAGRRAMPTISLDAPIAILAAASKYLMAICSTGSYYTWNVQTKASMIPPSSIASQVTATTGGISLAKIYDNGVSLITFTSGTSIAWDQSLGAWVRLAEHWWHQQPPPSRRSSRPSDPSQSPTSGSRRSAVEESPLGTALALGSLETRLHAARILGNPSEYRTALMVYAAKLADDGLADRADELVRELCGPVFWDPTRPDPSPPAKWDPKVLGMNKRDLLLDVLPVLARGRSLTKMAQDWQVLLARIDSERDM</sequence>
<evidence type="ECO:0000256" key="9">
    <source>
        <dbReference type="ARBA" id="ARBA00023163"/>
    </source>
</evidence>
<keyword evidence="10 12" id="KW-0539">Nucleus</keyword>
<keyword evidence="17" id="KW-1185">Reference proteome</keyword>
<evidence type="ECO:0000256" key="2">
    <source>
        <dbReference type="ARBA" id="ARBA00004123"/>
    </source>
</evidence>
<keyword evidence="4 12" id="KW-0678">Repressor</keyword>
<feature type="compositionally biased region" description="Polar residues" evidence="13">
    <location>
        <begin position="635"/>
        <end position="645"/>
    </location>
</feature>
<organism evidence="16 17">
    <name type="scientific">Serendipita vermifera MAFF 305830</name>
    <dbReference type="NCBI Taxonomy" id="933852"/>
    <lineage>
        <taxon>Eukaryota</taxon>
        <taxon>Fungi</taxon>
        <taxon>Dikarya</taxon>
        <taxon>Basidiomycota</taxon>
        <taxon>Agaricomycotina</taxon>
        <taxon>Agaricomycetes</taxon>
        <taxon>Sebacinales</taxon>
        <taxon>Serendipitaceae</taxon>
        <taxon>Serendipita</taxon>
    </lineage>
</organism>
<evidence type="ECO:0000259" key="15">
    <source>
        <dbReference type="Pfam" id="PF24105"/>
    </source>
</evidence>
<dbReference type="InterPro" id="IPR011494">
    <property type="entry name" value="HIRA-like_C"/>
</dbReference>
<dbReference type="GO" id="GO:0006351">
    <property type="term" value="P:DNA-templated transcription"/>
    <property type="evidence" value="ECO:0007669"/>
    <property type="project" value="InterPro"/>
</dbReference>
<gene>
    <name evidence="16" type="ORF">M408DRAFT_169073</name>
</gene>
<dbReference type="GO" id="GO:0000785">
    <property type="term" value="C:chromatin"/>
    <property type="evidence" value="ECO:0007669"/>
    <property type="project" value="TreeGrafter"/>
</dbReference>
<evidence type="ECO:0000256" key="10">
    <source>
        <dbReference type="ARBA" id="ARBA00023242"/>
    </source>
</evidence>
<dbReference type="InterPro" id="IPR055410">
    <property type="entry name" value="Beta-prop_CAF1B_HIR1"/>
</dbReference>
<dbReference type="GO" id="GO:0031491">
    <property type="term" value="F:nucleosome binding"/>
    <property type="evidence" value="ECO:0007669"/>
    <property type="project" value="TreeGrafter"/>
</dbReference>
<evidence type="ECO:0000256" key="5">
    <source>
        <dbReference type="ARBA" id="ARBA00022574"/>
    </source>
</evidence>
<feature type="compositionally biased region" description="Polar residues" evidence="13">
    <location>
        <begin position="455"/>
        <end position="476"/>
    </location>
</feature>
<dbReference type="PANTHER" id="PTHR13831:SF0">
    <property type="entry name" value="PROTEIN HIRA"/>
    <property type="match status" value="1"/>
</dbReference>
<feature type="compositionally biased region" description="Polar residues" evidence="13">
    <location>
        <begin position="314"/>
        <end position="332"/>
    </location>
</feature>
<dbReference type="Pfam" id="PF07569">
    <property type="entry name" value="Hira"/>
    <property type="match status" value="1"/>
</dbReference>
<comment type="function">
    <text evidence="1 12">Required for replication-independent chromatin assembly and for the periodic repression of histone gene transcription during the cell cycle.</text>
</comment>
<dbReference type="Gene3D" id="2.130.10.10">
    <property type="entry name" value="YVTN repeat-like/Quinoprotein amine dehydrogenase"/>
    <property type="match status" value="3"/>
</dbReference>
<reference evidence="17" key="2">
    <citation type="submission" date="2015-01" db="EMBL/GenBank/DDBJ databases">
        <title>Evolutionary Origins and Diversification of the Mycorrhizal Mutualists.</title>
        <authorList>
            <consortium name="DOE Joint Genome Institute"/>
            <consortium name="Mycorrhizal Genomics Consortium"/>
            <person name="Kohler A."/>
            <person name="Kuo A."/>
            <person name="Nagy L.G."/>
            <person name="Floudas D."/>
            <person name="Copeland A."/>
            <person name="Barry K.W."/>
            <person name="Cichocki N."/>
            <person name="Veneault-Fourrey C."/>
            <person name="LaButti K."/>
            <person name="Lindquist E.A."/>
            <person name="Lipzen A."/>
            <person name="Lundell T."/>
            <person name="Morin E."/>
            <person name="Murat C."/>
            <person name="Riley R."/>
            <person name="Ohm R."/>
            <person name="Sun H."/>
            <person name="Tunlid A."/>
            <person name="Henrissat B."/>
            <person name="Grigoriev I.V."/>
            <person name="Hibbett D.S."/>
            <person name="Martin F."/>
        </authorList>
    </citation>
    <scope>NUCLEOTIDE SEQUENCE [LARGE SCALE GENOMIC DNA]</scope>
    <source>
        <strain evidence="17">MAFF 305830</strain>
    </source>
</reference>
<keyword evidence="8 12" id="KW-0805">Transcription regulation</keyword>
<feature type="region of interest" description="Disordered" evidence="13">
    <location>
        <begin position="840"/>
        <end position="869"/>
    </location>
</feature>
<dbReference type="PANTHER" id="PTHR13831">
    <property type="entry name" value="MEMBER OF THE HIR1 FAMILY OF WD-REPEAT PROTEINS"/>
    <property type="match status" value="1"/>
</dbReference>
<dbReference type="CDD" id="cd00200">
    <property type="entry name" value="WD40"/>
    <property type="match status" value="1"/>
</dbReference>
<dbReference type="GO" id="GO:0005634">
    <property type="term" value="C:nucleus"/>
    <property type="evidence" value="ECO:0007669"/>
    <property type="project" value="UniProtKB-SubCell"/>
</dbReference>
<evidence type="ECO:0000256" key="12">
    <source>
        <dbReference type="RuleBase" id="RU364014"/>
    </source>
</evidence>
<feature type="repeat" description="WD" evidence="11">
    <location>
        <begin position="145"/>
        <end position="176"/>
    </location>
</feature>
<dbReference type="OrthoDB" id="1741719at2759"/>
<dbReference type="Pfam" id="PF09453">
    <property type="entry name" value="HIRA_B"/>
    <property type="match status" value="1"/>
</dbReference>
<dbReference type="PROSITE" id="PS50082">
    <property type="entry name" value="WD_REPEATS_2"/>
    <property type="match status" value="4"/>
</dbReference>
<dbReference type="InterPro" id="IPR001680">
    <property type="entry name" value="WD40_rpt"/>
</dbReference>
<feature type="domain" description="Protein HIRA-like C-terminal" evidence="14">
    <location>
        <begin position="739"/>
        <end position="923"/>
    </location>
</feature>
<keyword evidence="6 12" id="KW-0677">Repeat</keyword>
<dbReference type="GO" id="GO:0006355">
    <property type="term" value="P:regulation of DNA-templated transcription"/>
    <property type="evidence" value="ECO:0007669"/>
    <property type="project" value="InterPro"/>
</dbReference>
<keyword evidence="9 12" id="KW-0804">Transcription</keyword>
<evidence type="ECO:0000259" key="14">
    <source>
        <dbReference type="Pfam" id="PF07569"/>
    </source>
</evidence>
<dbReference type="InterPro" id="IPR015943">
    <property type="entry name" value="WD40/YVTN_repeat-like_dom_sf"/>
</dbReference>
<evidence type="ECO:0000256" key="11">
    <source>
        <dbReference type="PROSITE-ProRule" id="PRU00221"/>
    </source>
</evidence>
<evidence type="ECO:0000256" key="3">
    <source>
        <dbReference type="ARBA" id="ARBA00007306"/>
    </source>
</evidence>
<dbReference type="InterPro" id="IPR019015">
    <property type="entry name" value="HIRA_B_motif"/>
</dbReference>
<evidence type="ECO:0000256" key="7">
    <source>
        <dbReference type="ARBA" id="ARBA00022853"/>
    </source>
</evidence>